<dbReference type="RefSeq" id="WP_146300186.1">
    <property type="nucleotide sequence ID" value="NZ_CP042301.2"/>
</dbReference>
<reference evidence="3" key="1">
    <citation type="submission" date="2020-04" db="EMBL/GenBank/DDBJ databases">
        <title>Nitratireductor sp. nov. isolated from mangrove soil.</title>
        <authorList>
            <person name="Ye Y."/>
        </authorList>
    </citation>
    <scope>NUCLEOTIDE SEQUENCE</scope>
    <source>
        <strain evidence="3">SY7</strain>
    </source>
</reference>
<organism evidence="3 4">
    <name type="scientific">Nitratireductor mangrovi</name>
    <dbReference type="NCBI Taxonomy" id="2599600"/>
    <lineage>
        <taxon>Bacteria</taxon>
        <taxon>Pseudomonadati</taxon>
        <taxon>Pseudomonadota</taxon>
        <taxon>Alphaproteobacteria</taxon>
        <taxon>Hyphomicrobiales</taxon>
        <taxon>Phyllobacteriaceae</taxon>
        <taxon>Nitratireductor</taxon>
    </lineage>
</organism>
<evidence type="ECO:0000256" key="1">
    <source>
        <dbReference type="ARBA" id="ARBA00008791"/>
    </source>
</evidence>
<feature type="domain" description="UspA" evidence="2">
    <location>
        <begin position="22"/>
        <end position="70"/>
    </location>
</feature>
<dbReference type="InterPro" id="IPR006015">
    <property type="entry name" value="Universal_stress_UspA"/>
</dbReference>
<comment type="similarity">
    <text evidence="1">Belongs to the universal stress protein A family.</text>
</comment>
<sequence>MLLDFLVPDSQLAPLLRHDTLPVHNEVAEEVGADLIVAGIRSEQGLERILLGSTAERILRESKIDVLTVPPPAGRMINVHIRATEKGRQTHTEEERTRCLRLAWHTCR</sequence>
<gene>
    <name evidence="3" type="ORF">FQ775_14800</name>
</gene>
<evidence type="ECO:0000313" key="3">
    <source>
        <dbReference type="EMBL" id="QDZ01543.1"/>
    </source>
</evidence>
<dbReference type="OrthoDB" id="5564966at2"/>
<dbReference type="Gene3D" id="3.40.50.12370">
    <property type="match status" value="1"/>
</dbReference>
<evidence type="ECO:0000313" key="4">
    <source>
        <dbReference type="Proteomes" id="UP000321389"/>
    </source>
</evidence>
<evidence type="ECO:0000259" key="2">
    <source>
        <dbReference type="Pfam" id="PF00582"/>
    </source>
</evidence>
<dbReference type="InterPro" id="IPR006016">
    <property type="entry name" value="UspA"/>
</dbReference>
<dbReference type="KEGG" id="niy:FQ775_14800"/>
<accession>A0A5B8L140</accession>
<dbReference type="SUPFAM" id="SSF52402">
    <property type="entry name" value="Adenine nucleotide alpha hydrolases-like"/>
    <property type="match status" value="1"/>
</dbReference>
<keyword evidence="4" id="KW-1185">Reference proteome</keyword>
<proteinExistence type="inferred from homology"/>
<dbReference type="EMBL" id="CP042301">
    <property type="protein sequence ID" value="QDZ01543.1"/>
    <property type="molecule type" value="Genomic_DNA"/>
</dbReference>
<dbReference type="AlphaFoldDB" id="A0A5B8L140"/>
<protein>
    <submittedName>
        <fullName evidence="3">Universal stress protein</fullName>
    </submittedName>
</protein>
<dbReference type="Proteomes" id="UP000321389">
    <property type="component" value="Chromosome"/>
</dbReference>
<dbReference type="Pfam" id="PF00582">
    <property type="entry name" value="Usp"/>
    <property type="match status" value="1"/>
</dbReference>
<name>A0A5B8L140_9HYPH</name>
<dbReference type="PRINTS" id="PR01438">
    <property type="entry name" value="UNVRSLSTRESS"/>
</dbReference>
<dbReference type="CDD" id="cd00293">
    <property type="entry name" value="USP-like"/>
    <property type="match status" value="1"/>
</dbReference>